<reference evidence="17 19" key="1">
    <citation type="submission" date="2016-10" db="EMBL/GenBank/DDBJ databases">
        <authorList>
            <person name="Varghese N."/>
            <person name="Submissions S."/>
        </authorList>
    </citation>
    <scope>NUCLEOTIDE SEQUENCE [LARGE SCALE GENOMIC DNA]</scope>
    <source>
        <strain evidence="13 20">WG10</strain>
        <strain evidence="14 19">WG2</strain>
        <strain evidence="16 17">WG5</strain>
    </source>
</reference>
<reference evidence="15 18" key="2">
    <citation type="submission" date="2016-10" db="EMBL/GenBank/DDBJ databases">
        <authorList>
            <person name="de Groot N.N."/>
        </authorList>
    </citation>
    <scope>NUCLEOTIDE SEQUENCE [LARGE SCALE GENOMIC DNA]</scope>
    <source>
        <strain evidence="15 18">WG7</strain>
    </source>
</reference>
<gene>
    <name evidence="10" type="primary">murG</name>
    <name evidence="13" type="ORF">SAMN04488597_10123</name>
    <name evidence="14" type="ORF">SAMN04488598_103150</name>
    <name evidence="16" type="ORF">SAMN04515652_103149</name>
    <name evidence="15" type="ORF">SAMN04515654_101251</name>
</gene>
<evidence type="ECO:0000313" key="14">
    <source>
        <dbReference type="EMBL" id="SDE91860.1"/>
    </source>
</evidence>
<evidence type="ECO:0000259" key="12">
    <source>
        <dbReference type="Pfam" id="PF04101"/>
    </source>
</evidence>
<accession>A0A1G6HLX4</accession>
<dbReference type="GO" id="GO:0005975">
    <property type="term" value="P:carbohydrate metabolic process"/>
    <property type="evidence" value="ECO:0007669"/>
    <property type="project" value="InterPro"/>
</dbReference>
<evidence type="ECO:0000256" key="1">
    <source>
        <dbReference type="ARBA" id="ARBA00022475"/>
    </source>
</evidence>
<evidence type="ECO:0000259" key="11">
    <source>
        <dbReference type="Pfam" id="PF03033"/>
    </source>
</evidence>
<keyword evidence="5 10" id="KW-0133">Cell shape</keyword>
<keyword evidence="1 10" id="KW-1003">Cell membrane</keyword>
<dbReference type="GO" id="GO:0008360">
    <property type="term" value="P:regulation of cell shape"/>
    <property type="evidence" value="ECO:0007669"/>
    <property type="project" value="UniProtKB-KW"/>
</dbReference>
<feature type="binding site" evidence="10">
    <location>
        <position position="298"/>
    </location>
    <ligand>
        <name>UDP-N-acetyl-alpha-D-glucosamine</name>
        <dbReference type="ChEBI" id="CHEBI:57705"/>
    </ligand>
</feature>
<dbReference type="Proteomes" id="UP000198945">
    <property type="component" value="Unassembled WGS sequence"/>
</dbReference>
<name>A0A1G6HLX4_9FIRM</name>
<proteinExistence type="inferred from homology"/>
<dbReference type="GO" id="GO:0051301">
    <property type="term" value="P:cell division"/>
    <property type="evidence" value="ECO:0007669"/>
    <property type="project" value="UniProtKB-KW"/>
</dbReference>
<dbReference type="AlphaFoldDB" id="A0A1G6HLX4"/>
<feature type="binding site" evidence="10">
    <location>
        <position position="195"/>
    </location>
    <ligand>
        <name>UDP-N-acetyl-alpha-D-glucosamine</name>
        <dbReference type="ChEBI" id="CHEBI:57705"/>
    </ligand>
</feature>
<evidence type="ECO:0000256" key="4">
    <source>
        <dbReference type="ARBA" id="ARBA00022679"/>
    </source>
</evidence>
<comment type="similarity">
    <text evidence="10">Belongs to the glycosyltransferase 28 family. MurG subfamily.</text>
</comment>
<comment type="catalytic activity">
    <reaction evidence="10">
        <text>di-trans,octa-cis-undecaprenyl diphospho-N-acetyl-alpha-D-muramoyl-L-alanyl-D-glutamyl-meso-2,6-diaminopimeloyl-D-alanyl-D-alanine + UDP-N-acetyl-alpha-D-glucosamine = di-trans,octa-cis-undecaprenyl diphospho-[N-acetyl-alpha-D-glucosaminyl-(1-&gt;4)]-N-acetyl-alpha-D-muramoyl-L-alanyl-D-glutamyl-meso-2,6-diaminopimeloyl-D-alanyl-D-alanine + UDP + H(+)</text>
        <dbReference type="Rhea" id="RHEA:31227"/>
        <dbReference type="ChEBI" id="CHEBI:15378"/>
        <dbReference type="ChEBI" id="CHEBI:57705"/>
        <dbReference type="ChEBI" id="CHEBI:58223"/>
        <dbReference type="ChEBI" id="CHEBI:61387"/>
        <dbReference type="ChEBI" id="CHEBI:61388"/>
        <dbReference type="EC" id="2.4.1.227"/>
    </reaction>
</comment>
<dbReference type="EMBL" id="FMYT01000001">
    <property type="protein sequence ID" value="SDB95153.1"/>
    <property type="molecule type" value="Genomic_DNA"/>
</dbReference>
<evidence type="ECO:0000256" key="7">
    <source>
        <dbReference type="ARBA" id="ARBA00023136"/>
    </source>
</evidence>
<dbReference type="InterPro" id="IPR006009">
    <property type="entry name" value="GlcNAc_MurG"/>
</dbReference>
<evidence type="ECO:0000256" key="3">
    <source>
        <dbReference type="ARBA" id="ARBA00022676"/>
    </source>
</evidence>
<dbReference type="Gene3D" id="3.40.50.2000">
    <property type="entry name" value="Glycogen Phosphorylase B"/>
    <property type="match status" value="2"/>
</dbReference>
<dbReference type="HAMAP" id="MF_00033">
    <property type="entry name" value="MurG"/>
    <property type="match status" value="1"/>
</dbReference>
<protein>
    <recommendedName>
        <fullName evidence="10">UDP-N-acetylglucosamine--N-acetylmuramyl-(pentapeptide) pyrophosphoryl-undecaprenol N-acetylglucosamine transferase</fullName>
        <ecNumber evidence="10">2.4.1.227</ecNumber>
    </recommendedName>
    <alternativeName>
        <fullName evidence="10">Undecaprenyl-PP-MurNAc-pentapeptide-UDPGlcNAc GlcNAc transferase</fullName>
    </alternativeName>
</protein>
<feature type="domain" description="Glycosyl transferase family 28 C-terminal" evidence="12">
    <location>
        <begin position="188"/>
        <end position="356"/>
    </location>
</feature>
<evidence type="ECO:0000313" key="19">
    <source>
        <dbReference type="Proteomes" id="UP000199519"/>
    </source>
</evidence>
<feature type="binding site" evidence="10">
    <location>
        <position position="122"/>
    </location>
    <ligand>
        <name>UDP-N-acetyl-alpha-D-glucosamine</name>
        <dbReference type="ChEBI" id="CHEBI:57705"/>
    </ligand>
</feature>
<keyword evidence="7 10" id="KW-0472">Membrane</keyword>
<keyword evidence="19" id="KW-1185">Reference proteome</keyword>
<dbReference type="PANTHER" id="PTHR21015">
    <property type="entry name" value="UDP-N-ACETYLGLUCOSAMINE--N-ACETYLMURAMYL-(PENTAPEPTIDE) PYROPHOSPHORYL-UNDECAPRENOL N-ACETYLGLUCOSAMINE TRANSFERASE 1"/>
    <property type="match status" value="1"/>
</dbReference>
<evidence type="ECO:0000313" key="13">
    <source>
        <dbReference type="EMBL" id="SDB95153.1"/>
    </source>
</evidence>
<feature type="binding site" evidence="10">
    <location>
        <position position="165"/>
    </location>
    <ligand>
        <name>UDP-N-acetyl-alpha-D-glucosamine</name>
        <dbReference type="ChEBI" id="CHEBI:57705"/>
    </ligand>
</feature>
<dbReference type="Pfam" id="PF04101">
    <property type="entry name" value="Glyco_tran_28_C"/>
    <property type="match status" value="1"/>
</dbReference>
<feature type="domain" description="Glycosyltransferase family 28 N-terminal" evidence="11">
    <location>
        <begin position="4"/>
        <end position="139"/>
    </location>
</feature>
<evidence type="ECO:0000313" key="17">
    <source>
        <dbReference type="Proteomes" id="UP000198612"/>
    </source>
</evidence>
<keyword evidence="4 10" id="KW-0808">Transferase</keyword>
<organism evidence="13 20">
    <name type="scientific">Halanaerobium congolense</name>
    <dbReference type="NCBI Taxonomy" id="54121"/>
    <lineage>
        <taxon>Bacteria</taxon>
        <taxon>Bacillati</taxon>
        <taxon>Bacillota</taxon>
        <taxon>Clostridia</taxon>
        <taxon>Halanaerobiales</taxon>
        <taxon>Halanaerobiaceae</taxon>
        <taxon>Halanaerobium</taxon>
    </lineage>
</organism>
<evidence type="ECO:0000256" key="5">
    <source>
        <dbReference type="ARBA" id="ARBA00022960"/>
    </source>
</evidence>
<dbReference type="Proteomes" id="UP000198612">
    <property type="component" value="Unassembled WGS sequence"/>
</dbReference>
<comment type="subcellular location">
    <subcellularLocation>
        <location evidence="10">Cell membrane</location>
        <topology evidence="10">Peripheral membrane protein</topology>
        <orientation evidence="10">Cytoplasmic side</orientation>
    </subcellularLocation>
</comment>
<evidence type="ECO:0000313" key="20">
    <source>
        <dbReference type="Proteomes" id="UP000324896"/>
    </source>
</evidence>
<dbReference type="PANTHER" id="PTHR21015:SF22">
    <property type="entry name" value="GLYCOSYLTRANSFERASE"/>
    <property type="match status" value="1"/>
</dbReference>
<dbReference type="InterPro" id="IPR004276">
    <property type="entry name" value="GlycoTrans_28_N"/>
</dbReference>
<keyword evidence="2 10" id="KW-0132">Cell division</keyword>
<evidence type="ECO:0000313" key="18">
    <source>
        <dbReference type="Proteomes" id="UP000198945"/>
    </source>
</evidence>
<dbReference type="Pfam" id="PF03033">
    <property type="entry name" value="Glyco_transf_28"/>
    <property type="match status" value="1"/>
</dbReference>
<dbReference type="InterPro" id="IPR007235">
    <property type="entry name" value="Glyco_trans_28_C"/>
</dbReference>
<evidence type="ECO:0000313" key="15">
    <source>
        <dbReference type="EMBL" id="SDI09431.1"/>
    </source>
</evidence>
<dbReference type="NCBIfam" id="TIGR01133">
    <property type="entry name" value="murG"/>
    <property type="match status" value="1"/>
</dbReference>
<dbReference type="GO" id="GO:0009252">
    <property type="term" value="P:peptidoglycan biosynthetic process"/>
    <property type="evidence" value="ECO:0007669"/>
    <property type="project" value="UniProtKB-UniRule"/>
</dbReference>
<comment type="pathway">
    <text evidence="10">Cell wall biogenesis; peptidoglycan biosynthesis.</text>
</comment>
<comment type="caution">
    <text evidence="10">Lacks conserved residue(s) required for the propagation of feature annotation.</text>
</comment>
<dbReference type="Proteomes" id="UP000199519">
    <property type="component" value="Unassembled WGS sequence"/>
</dbReference>
<dbReference type="EMBL" id="FOHG01000003">
    <property type="protein sequence ID" value="SES69802.1"/>
    <property type="molecule type" value="Genomic_DNA"/>
</dbReference>
<dbReference type="Proteomes" id="UP000324896">
    <property type="component" value="Unassembled WGS sequence"/>
</dbReference>
<keyword evidence="6 10" id="KW-0573">Peptidoglycan synthesis</keyword>
<evidence type="ECO:0000313" key="16">
    <source>
        <dbReference type="EMBL" id="SES69802.1"/>
    </source>
</evidence>
<dbReference type="CDD" id="cd03785">
    <property type="entry name" value="GT28_MurG"/>
    <property type="match status" value="1"/>
</dbReference>
<dbReference type="GO" id="GO:0050511">
    <property type="term" value="F:undecaprenyldiphospho-muramoylpentapeptide beta-N-acetylglucosaminyltransferase activity"/>
    <property type="evidence" value="ECO:0007669"/>
    <property type="project" value="UniProtKB-UniRule"/>
</dbReference>
<evidence type="ECO:0000256" key="10">
    <source>
        <dbReference type="HAMAP-Rule" id="MF_00033"/>
    </source>
</evidence>
<feature type="binding site" evidence="10">
    <location>
        <begin position="10"/>
        <end position="12"/>
    </location>
    <ligand>
        <name>UDP-N-acetyl-alpha-D-glucosamine</name>
        <dbReference type="ChEBI" id="CHEBI:57705"/>
    </ligand>
</feature>
<sequence>MKAVITGGGTGGHIYPALAIAEELKKRGWEILYLGSKQRMEAEIVPKTGCDFIGLSLRPLPRNISFKLFSFLFYNLKAFLKALKIIKSFKADFVIGTGGFVAGPVVLAGVMLGRKTIIHEQNAYPGITNKLLARFVNKVCLNFAESADYLKVNTQKVEITGNPVRPKIINTDRKKAYQSLNLNPELKTILITGGSLGAEIINQNIKELYQYALENEIQIIHLTGRKNYEKVKNNLKSSNLNLENPLIKVIDYLDEMEFALAAADLIISRAGATALAEITSCAKASILIPFAAAAENHQAVNAKTLAKKGAAAVIEESELSGELLLKKVIDIIEDEQKLQSMAAAAESMSQKNALKNIIKAIENLNKKNN</sequence>
<dbReference type="EMBL" id="FNEH01000001">
    <property type="protein sequence ID" value="SDI09431.1"/>
    <property type="molecule type" value="Genomic_DNA"/>
</dbReference>
<keyword evidence="9 10" id="KW-0961">Cell wall biogenesis/degradation</keyword>
<evidence type="ECO:0000256" key="8">
    <source>
        <dbReference type="ARBA" id="ARBA00023306"/>
    </source>
</evidence>
<dbReference type="RefSeq" id="WP_089716492.1">
    <property type="nucleotide sequence ID" value="NZ_FMYT01000001.1"/>
</dbReference>
<comment type="function">
    <text evidence="10">Cell wall formation. Catalyzes the transfer of a GlcNAc subunit on undecaprenyl-pyrophosphoryl-MurNAc-pentapeptide (lipid intermediate I) to form undecaprenyl-pyrophosphoryl-MurNAc-(pentapeptide)GlcNAc (lipid intermediate II).</text>
</comment>
<evidence type="ECO:0000256" key="9">
    <source>
        <dbReference type="ARBA" id="ARBA00023316"/>
    </source>
</evidence>
<dbReference type="EMBL" id="FNBJ01000003">
    <property type="protein sequence ID" value="SDE91860.1"/>
    <property type="molecule type" value="Genomic_DNA"/>
</dbReference>
<evidence type="ECO:0000256" key="6">
    <source>
        <dbReference type="ARBA" id="ARBA00022984"/>
    </source>
</evidence>
<dbReference type="SUPFAM" id="SSF53756">
    <property type="entry name" value="UDP-Glycosyltransferase/glycogen phosphorylase"/>
    <property type="match status" value="1"/>
</dbReference>
<evidence type="ECO:0000256" key="2">
    <source>
        <dbReference type="ARBA" id="ARBA00022618"/>
    </source>
</evidence>
<keyword evidence="8 10" id="KW-0131">Cell cycle</keyword>
<dbReference type="EC" id="2.4.1.227" evidence="10"/>
<dbReference type="GO" id="GO:0005886">
    <property type="term" value="C:plasma membrane"/>
    <property type="evidence" value="ECO:0007669"/>
    <property type="project" value="UniProtKB-SubCell"/>
</dbReference>
<dbReference type="UniPathway" id="UPA00219"/>
<dbReference type="GO" id="GO:0071555">
    <property type="term" value="P:cell wall organization"/>
    <property type="evidence" value="ECO:0007669"/>
    <property type="project" value="UniProtKB-KW"/>
</dbReference>
<keyword evidence="3 10" id="KW-0328">Glycosyltransferase</keyword>